<evidence type="ECO:0000256" key="1">
    <source>
        <dbReference type="ARBA" id="ARBA00004651"/>
    </source>
</evidence>
<feature type="transmembrane region" description="Helical" evidence="8">
    <location>
        <begin position="430"/>
        <end position="452"/>
    </location>
</feature>
<evidence type="ECO:0000256" key="8">
    <source>
        <dbReference type="SAM" id="Phobius"/>
    </source>
</evidence>
<sequence>MIERLVTLCFNRRGILSLVFLLVALYGAYCWTQLPLEAYPDIADTTSQVVTQVNGLAAEEVEQQITIPLEREIMGTPGMHVMRSKSTFGLSLITVVFQDGAEDYWSRQRLQERISGVSLPYGAQPSLDPLTSPIGEIYRYTLESKTRSLRELSELQRWKVIPRLKQASGVVDVGNFGGLTTQFLLEFDPARLSKYNLSLAQVTQAIAANNANAGGSVLTRGEQGLVVRGVGLIHSLDDLANVVVAQKDGVPVLVRDLGSVTLGDQERHGVLGKDHVSDTVSGIVLLLKNENPSRVIGGVHDAVQDLNDHLLPKDVKVVPYMDRSTLVDATVHTVGKTLVEGVVLVTLVMMLFLGSPRAALIAAAAIPVSLMIAFILMHHFKIPANLLSLGAIDFGIIVDGAIFVLEAILRKREEQPEGLMSGQAALGATLQVMRPTFFGMLVIMIAYLPLFAFQRIEYKLFSPMAFAVGFALLGALLMTMTLIPGLAFWAFRKPRKIFHNPVLEWLMPRYEALLQRLVGKSKLVLAVAGVTLAAVVLVGGAIGRDFLPSLDEGSIWLQVTLPPGISLTKATQMADALREATLREPQVAHVVTQLGRNDEGTDPFTPSHIECAVTLHPYSEWPSGMTKQDLIDKLSARYRELPRTDVGFSQPMIDGVLDKLAGAHSDLVVKVYGEDFHETRKLASAVEHLLRTVPGAQDVIIDQEPPLPQVRIDVDRAAAARLGINVADVMALIQTGIGGSPVTQVFVDDRSYDVAARFTGNTRNNPQAIGDLVLNAANGAHVALAQVAHIRLAEGETTITREMSRRHLTVRTNLRGRDLSSFLADAQSRIEREVKYDHAHYQITWGGQFENQQRAQARLAVIVPAVLALMFVMLFSEFGNLRQPGLILMAVPLSLLGGLVALQLRGMTLNVSSAVGFIALFGVAVLNAVVMLANLNRWRKLLPDDLRTAVINGARERVRPVLTTATVAALGLVPAALAHGLGSDVQRPLATVVVGGLVTATVLTLVLLPALYYLIEERAARRAAADGHGHDSQQAMEGEQP</sequence>
<evidence type="ECO:0000256" key="5">
    <source>
        <dbReference type="ARBA" id="ARBA00022692"/>
    </source>
</evidence>
<keyword evidence="6 8" id="KW-1133">Transmembrane helix</keyword>
<comment type="similarity">
    <text evidence="2">Belongs to the resistance-nodulation-cell division (RND) (TC 2.A.6) family.</text>
</comment>
<dbReference type="Gene3D" id="3.30.70.1320">
    <property type="entry name" value="Multidrug efflux transporter AcrB pore domain like"/>
    <property type="match status" value="1"/>
</dbReference>
<name>A0ABW9V4V4_9BURK</name>
<feature type="transmembrane region" description="Helical" evidence="8">
    <location>
        <begin position="360"/>
        <end position="380"/>
    </location>
</feature>
<feature type="transmembrane region" description="Helical" evidence="8">
    <location>
        <begin position="464"/>
        <end position="491"/>
    </location>
</feature>
<accession>A0ABW9V4V4</accession>
<dbReference type="Gene3D" id="1.20.1640.10">
    <property type="entry name" value="Multidrug efflux transporter AcrB transmembrane domain"/>
    <property type="match status" value="2"/>
</dbReference>
<keyword evidence="4" id="KW-1003">Cell membrane</keyword>
<dbReference type="RefSeq" id="WP_160989986.1">
    <property type="nucleotide sequence ID" value="NZ_WWCO01000005.1"/>
</dbReference>
<keyword evidence="10" id="KW-1185">Reference proteome</keyword>
<evidence type="ECO:0000256" key="7">
    <source>
        <dbReference type="ARBA" id="ARBA00023136"/>
    </source>
</evidence>
<dbReference type="SUPFAM" id="SSF82693">
    <property type="entry name" value="Multidrug efflux transporter AcrB pore domain, PN1, PN2, PC1 and PC2 subdomains"/>
    <property type="match status" value="3"/>
</dbReference>
<dbReference type="Gene3D" id="3.30.2090.10">
    <property type="entry name" value="Multidrug efflux transporter AcrB TolC docking domain, DN and DC subdomains"/>
    <property type="match status" value="2"/>
</dbReference>
<feature type="transmembrane region" description="Helical" evidence="8">
    <location>
        <begin position="957"/>
        <end position="977"/>
    </location>
</feature>
<keyword evidence="3" id="KW-0813">Transport</keyword>
<feature type="transmembrane region" description="Helical" evidence="8">
    <location>
        <begin position="885"/>
        <end position="902"/>
    </location>
</feature>
<evidence type="ECO:0000256" key="2">
    <source>
        <dbReference type="ARBA" id="ARBA00010942"/>
    </source>
</evidence>
<dbReference type="PANTHER" id="PTHR32063">
    <property type="match status" value="1"/>
</dbReference>
<proteinExistence type="inferred from homology"/>
<keyword evidence="5 8" id="KW-0812">Transmembrane</keyword>
<gene>
    <name evidence="9" type="ORF">GTP38_09655</name>
</gene>
<evidence type="ECO:0000313" key="10">
    <source>
        <dbReference type="Proteomes" id="UP000449678"/>
    </source>
</evidence>
<dbReference type="InterPro" id="IPR004763">
    <property type="entry name" value="CusA-like"/>
</dbReference>
<protein>
    <submittedName>
        <fullName evidence="9">CusA/CzcA family heavy metal efflux RND transporter</fullName>
    </submittedName>
</protein>
<feature type="transmembrane region" description="Helical" evidence="8">
    <location>
        <begin position="334"/>
        <end position="353"/>
    </location>
</feature>
<keyword evidence="7 8" id="KW-0472">Membrane</keyword>
<dbReference type="Gene3D" id="3.30.70.1430">
    <property type="entry name" value="Multidrug efflux transporter AcrB pore domain"/>
    <property type="match status" value="2"/>
</dbReference>
<organism evidence="9 10">
    <name type="scientific">Duganella lactea</name>
    <dbReference type="NCBI Taxonomy" id="2692173"/>
    <lineage>
        <taxon>Bacteria</taxon>
        <taxon>Pseudomonadati</taxon>
        <taxon>Pseudomonadota</taxon>
        <taxon>Betaproteobacteria</taxon>
        <taxon>Burkholderiales</taxon>
        <taxon>Oxalobacteraceae</taxon>
        <taxon>Telluria group</taxon>
        <taxon>Duganella</taxon>
    </lineage>
</organism>
<feature type="transmembrane region" description="Helical" evidence="8">
    <location>
        <begin position="386"/>
        <end position="409"/>
    </location>
</feature>
<evidence type="ECO:0000313" key="9">
    <source>
        <dbReference type="EMBL" id="MYM34603.1"/>
    </source>
</evidence>
<evidence type="ECO:0000256" key="4">
    <source>
        <dbReference type="ARBA" id="ARBA00022475"/>
    </source>
</evidence>
<dbReference type="Proteomes" id="UP000449678">
    <property type="component" value="Unassembled WGS sequence"/>
</dbReference>
<dbReference type="EMBL" id="WWCO01000005">
    <property type="protein sequence ID" value="MYM34603.1"/>
    <property type="molecule type" value="Genomic_DNA"/>
</dbReference>
<dbReference type="Gene3D" id="3.30.70.1440">
    <property type="entry name" value="Multidrug efflux transporter AcrB pore domain"/>
    <property type="match status" value="1"/>
</dbReference>
<feature type="transmembrane region" description="Helical" evidence="8">
    <location>
        <begin position="914"/>
        <end position="936"/>
    </location>
</feature>
<feature type="transmembrane region" description="Helical" evidence="8">
    <location>
        <begin position="859"/>
        <end position="878"/>
    </location>
</feature>
<dbReference type="PRINTS" id="PR00702">
    <property type="entry name" value="ACRIFLAVINRP"/>
</dbReference>
<evidence type="ECO:0000256" key="3">
    <source>
        <dbReference type="ARBA" id="ARBA00022448"/>
    </source>
</evidence>
<comment type="caution">
    <text evidence="9">The sequence shown here is derived from an EMBL/GenBank/DDBJ whole genome shotgun (WGS) entry which is preliminary data.</text>
</comment>
<feature type="transmembrane region" description="Helical" evidence="8">
    <location>
        <begin position="523"/>
        <end position="542"/>
    </location>
</feature>
<reference evidence="9 10" key="1">
    <citation type="submission" date="2019-12" db="EMBL/GenBank/DDBJ databases">
        <title>Novel species isolated from a subtropical stream in China.</title>
        <authorList>
            <person name="Lu H."/>
        </authorList>
    </citation>
    <scope>NUCLEOTIDE SEQUENCE [LARGE SCALE GENOMIC DNA]</scope>
    <source>
        <strain evidence="9 10">FT94W</strain>
    </source>
</reference>
<dbReference type="InterPro" id="IPR027463">
    <property type="entry name" value="AcrB_DN_DC_subdom"/>
</dbReference>
<dbReference type="InterPro" id="IPR001036">
    <property type="entry name" value="Acrflvin-R"/>
</dbReference>
<feature type="transmembrane region" description="Helical" evidence="8">
    <location>
        <begin position="989"/>
        <end position="1015"/>
    </location>
</feature>
<evidence type="ECO:0000256" key="6">
    <source>
        <dbReference type="ARBA" id="ARBA00022989"/>
    </source>
</evidence>
<dbReference type="NCBIfam" id="TIGR00914">
    <property type="entry name" value="2A0601"/>
    <property type="match status" value="1"/>
</dbReference>
<comment type="subcellular location">
    <subcellularLocation>
        <location evidence="1">Cell membrane</location>
        <topology evidence="1">Multi-pass membrane protein</topology>
    </subcellularLocation>
</comment>
<dbReference type="PANTHER" id="PTHR32063:SF17">
    <property type="entry name" value="CATION EFFLUX SYSTEM PROTEIN"/>
    <property type="match status" value="1"/>
</dbReference>
<dbReference type="SUPFAM" id="SSF82866">
    <property type="entry name" value="Multidrug efflux transporter AcrB transmembrane domain"/>
    <property type="match status" value="2"/>
</dbReference>
<dbReference type="SUPFAM" id="SSF82714">
    <property type="entry name" value="Multidrug efflux transporter AcrB TolC docking domain, DN and DC subdomains"/>
    <property type="match status" value="2"/>
</dbReference>
<dbReference type="Pfam" id="PF00873">
    <property type="entry name" value="ACR_tran"/>
    <property type="match status" value="1"/>
</dbReference>